<dbReference type="PROSITE" id="PS50109">
    <property type="entry name" value="HIS_KIN"/>
    <property type="match status" value="1"/>
</dbReference>
<dbReference type="EC" id="2.7.13.3" evidence="2"/>
<dbReference type="Pfam" id="PF13424">
    <property type="entry name" value="TPR_12"/>
    <property type="match status" value="1"/>
</dbReference>
<dbReference type="CDD" id="cd16917">
    <property type="entry name" value="HATPase_UhpB-NarQ-NarX-like"/>
    <property type="match status" value="1"/>
</dbReference>
<comment type="catalytic activity">
    <reaction evidence="1">
        <text>ATP + protein L-histidine = ADP + protein N-phospho-L-histidine.</text>
        <dbReference type="EC" id="2.7.13.3"/>
    </reaction>
</comment>
<dbReference type="AlphaFoldDB" id="A0A9E2SFV7"/>
<dbReference type="GO" id="GO:0005524">
    <property type="term" value="F:ATP binding"/>
    <property type="evidence" value="ECO:0007669"/>
    <property type="project" value="UniProtKB-KW"/>
</dbReference>
<dbReference type="InterPro" id="IPR003594">
    <property type="entry name" value="HATPase_dom"/>
</dbReference>
<keyword evidence="10" id="KW-0472">Membrane</keyword>
<dbReference type="InterPro" id="IPR011712">
    <property type="entry name" value="Sig_transdc_His_kin_sub3_dim/P"/>
</dbReference>
<evidence type="ECO:0000256" key="3">
    <source>
        <dbReference type="ARBA" id="ARBA00022553"/>
    </source>
</evidence>
<evidence type="ECO:0000259" key="12">
    <source>
        <dbReference type="PROSITE" id="PS50109"/>
    </source>
</evidence>
<dbReference type="InterPro" id="IPR019734">
    <property type="entry name" value="TPR_rpt"/>
</dbReference>
<evidence type="ECO:0000256" key="8">
    <source>
        <dbReference type="ARBA" id="ARBA00023012"/>
    </source>
</evidence>
<keyword evidence="10" id="KW-1133">Transmembrane helix</keyword>
<gene>
    <name evidence="13" type="ORF">KTO63_25200</name>
</gene>
<sequence>MRKLLPVLTILFTVCFYSGRAQSFTKNDSLRNSINKATTDSLKVEALYEYMKANLNNNTSDFEPYIQQMIFLSRKINFKWGLSTAYILGLSYHKNRGEFEQALKYADSATVVAKGDTAEDLRLNMGHISLNRGNLYYNIGDYETALKDYYQAEKVFRQIRHKSLASTYSNISNCFMSLSDHSKAITYSRLAVATAKSFDDNRLLATDMMNLATAYMNIDDYNAADSLLGEAWPIVEQLKNLKSFHVYYYNMGDLATYKKDTVKALEYYRKSYEYAMQNEDVWQQGKALDVIINCQMDLRQRDAKINIDKLYLLAEENGMDDNKAAALQYYSRWYADHGDYKKAYAYEQQFRMISDSMLSNEIKEKASLMDVRFRVAGKEQEIKDLTAAQKIQQLSIRQKNIVNYIFATTIIALVIISLLIYRNYRHRQKLQQAKIEELQTEKKLAAAEAVIKGEEQERTRIAKDLHDGLGGMLSGIKYSLGSMKQNLVMTPDNAQAFERSIDMLDSSIGEMRRVAHNMMPEVLLKYGLDTALREFCNDINRSGAISIKYQSLGMNGVEVEQTTAITVYRVIQELVNNVLKHAHAQNLLVQLHFAEQENILAITVEDDGKGFNMEALDQTAGMGWKSIQNRVKFLKGKIDVQASQDKGTSVMIEIGI</sequence>
<keyword evidence="5" id="KW-0547">Nucleotide-binding</keyword>
<evidence type="ECO:0000256" key="9">
    <source>
        <dbReference type="SAM" id="Coils"/>
    </source>
</evidence>
<evidence type="ECO:0000256" key="4">
    <source>
        <dbReference type="ARBA" id="ARBA00022679"/>
    </source>
</evidence>
<dbReference type="InterPro" id="IPR050482">
    <property type="entry name" value="Sensor_HK_TwoCompSys"/>
</dbReference>
<organism evidence="13 14">
    <name type="scientific">Pinibacter aurantiacus</name>
    <dbReference type="NCBI Taxonomy" id="2851599"/>
    <lineage>
        <taxon>Bacteria</taxon>
        <taxon>Pseudomonadati</taxon>
        <taxon>Bacteroidota</taxon>
        <taxon>Chitinophagia</taxon>
        <taxon>Chitinophagales</taxon>
        <taxon>Chitinophagaceae</taxon>
        <taxon>Pinibacter</taxon>
    </lineage>
</organism>
<accession>A0A9E2SFV7</accession>
<evidence type="ECO:0000256" key="5">
    <source>
        <dbReference type="ARBA" id="ARBA00022741"/>
    </source>
</evidence>
<keyword evidence="6 13" id="KW-0418">Kinase</keyword>
<keyword evidence="9" id="KW-0175">Coiled coil</keyword>
<feature type="transmembrane region" description="Helical" evidence="10">
    <location>
        <begin position="401"/>
        <end position="421"/>
    </location>
</feature>
<dbReference type="GO" id="GO:0016020">
    <property type="term" value="C:membrane"/>
    <property type="evidence" value="ECO:0007669"/>
    <property type="project" value="InterPro"/>
</dbReference>
<keyword evidence="4" id="KW-0808">Transferase</keyword>
<dbReference type="Proteomes" id="UP000812270">
    <property type="component" value="Unassembled WGS sequence"/>
</dbReference>
<dbReference type="PANTHER" id="PTHR24421">
    <property type="entry name" value="NITRATE/NITRITE SENSOR PROTEIN NARX-RELATED"/>
    <property type="match status" value="1"/>
</dbReference>
<dbReference type="RefSeq" id="WP_217794910.1">
    <property type="nucleotide sequence ID" value="NZ_JAHSPG010000018.1"/>
</dbReference>
<keyword evidence="3" id="KW-0597">Phosphoprotein</keyword>
<dbReference type="GO" id="GO:0046983">
    <property type="term" value="F:protein dimerization activity"/>
    <property type="evidence" value="ECO:0007669"/>
    <property type="project" value="InterPro"/>
</dbReference>
<evidence type="ECO:0000256" key="1">
    <source>
        <dbReference type="ARBA" id="ARBA00000085"/>
    </source>
</evidence>
<feature type="coiled-coil region" evidence="9">
    <location>
        <begin position="421"/>
        <end position="457"/>
    </location>
</feature>
<feature type="signal peptide" evidence="11">
    <location>
        <begin position="1"/>
        <end position="23"/>
    </location>
</feature>
<feature type="domain" description="Histidine kinase" evidence="12">
    <location>
        <begin position="567"/>
        <end position="656"/>
    </location>
</feature>
<keyword evidence="8" id="KW-0902">Two-component regulatory system</keyword>
<keyword evidence="10" id="KW-0812">Transmembrane</keyword>
<dbReference type="SMART" id="SM00028">
    <property type="entry name" value="TPR"/>
    <property type="match status" value="4"/>
</dbReference>
<feature type="chain" id="PRO_5038528137" description="histidine kinase" evidence="11">
    <location>
        <begin position="24"/>
        <end position="656"/>
    </location>
</feature>
<comment type="caution">
    <text evidence="13">The sequence shown here is derived from an EMBL/GenBank/DDBJ whole genome shotgun (WGS) entry which is preliminary data.</text>
</comment>
<proteinExistence type="predicted"/>
<keyword evidence="7" id="KW-0067">ATP-binding</keyword>
<dbReference type="InterPro" id="IPR005467">
    <property type="entry name" value="His_kinase_dom"/>
</dbReference>
<dbReference type="PANTHER" id="PTHR24421:SF10">
    <property type="entry name" value="NITRATE_NITRITE SENSOR PROTEIN NARQ"/>
    <property type="match status" value="1"/>
</dbReference>
<evidence type="ECO:0000256" key="7">
    <source>
        <dbReference type="ARBA" id="ARBA00022840"/>
    </source>
</evidence>
<dbReference type="Pfam" id="PF02518">
    <property type="entry name" value="HATPase_c"/>
    <property type="match status" value="1"/>
</dbReference>
<dbReference type="EMBL" id="JAHSPG010000018">
    <property type="protein sequence ID" value="MBV4360485.1"/>
    <property type="molecule type" value="Genomic_DNA"/>
</dbReference>
<name>A0A9E2SFV7_9BACT</name>
<evidence type="ECO:0000313" key="14">
    <source>
        <dbReference type="Proteomes" id="UP000812270"/>
    </source>
</evidence>
<evidence type="ECO:0000256" key="2">
    <source>
        <dbReference type="ARBA" id="ARBA00012438"/>
    </source>
</evidence>
<evidence type="ECO:0000256" key="10">
    <source>
        <dbReference type="SAM" id="Phobius"/>
    </source>
</evidence>
<keyword evidence="14" id="KW-1185">Reference proteome</keyword>
<dbReference type="GO" id="GO:0000155">
    <property type="term" value="F:phosphorelay sensor kinase activity"/>
    <property type="evidence" value="ECO:0007669"/>
    <property type="project" value="InterPro"/>
</dbReference>
<reference evidence="13" key="1">
    <citation type="submission" date="2021-06" db="EMBL/GenBank/DDBJ databases">
        <authorList>
            <person name="Huq M.A."/>
        </authorList>
    </citation>
    <scope>NUCLEOTIDE SEQUENCE</scope>
    <source>
        <strain evidence="13">MAH-26</strain>
    </source>
</reference>
<dbReference type="SMART" id="SM00387">
    <property type="entry name" value="HATPase_c"/>
    <property type="match status" value="1"/>
</dbReference>
<dbReference type="Pfam" id="PF07730">
    <property type="entry name" value="HisKA_3"/>
    <property type="match status" value="1"/>
</dbReference>
<keyword evidence="11" id="KW-0732">Signal</keyword>
<evidence type="ECO:0000256" key="11">
    <source>
        <dbReference type="SAM" id="SignalP"/>
    </source>
</evidence>
<protein>
    <recommendedName>
        <fullName evidence="2">histidine kinase</fullName>
        <ecNumber evidence="2">2.7.13.3</ecNumber>
    </recommendedName>
</protein>
<evidence type="ECO:0000256" key="6">
    <source>
        <dbReference type="ARBA" id="ARBA00022777"/>
    </source>
</evidence>
<evidence type="ECO:0000313" key="13">
    <source>
        <dbReference type="EMBL" id="MBV4360485.1"/>
    </source>
</evidence>